<dbReference type="GO" id="GO:0016042">
    <property type="term" value="P:lipid catabolic process"/>
    <property type="evidence" value="ECO:0007669"/>
    <property type="project" value="UniProtKB-KW"/>
</dbReference>
<keyword evidence="3" id="KW-0964">Secreted</keyword>
<dbReference type="InterPro" id="IPR051238">
    <property type="entry name" value="GDSL_esterase/lipase"/>
</dbReference>
<keyword evidence="6" id="KW-0442">Lipid degradation</keyword>
<evidence type="ECO:0000256" key="4">
    <source>
        <dbReference type="ARBA" id="ARBA00022729"/>
    </source>
</evidence>
<organism evidence="8 9">
    <name type="scientific">Gossypium barbadense</name>
    <name type="common">Sea Island cotton</name>
    <name type="synonym">Hibiscus barbadensis</name>
    <dbReference type="NCBI Taxonomy" id="3634"/>
    <lineage>
        <taxon>Eukaryota</taxon>
        <taxon>Viridiplantae</taxon>
        <taxon>Streptophyta</taxon>
        <taxon>Embryophyta</taxon>
        <taxon>Tracheophyta</taxon>
        <taxon>Spermatophyta</taxon>
        <taxon>Magnoliopsida</taxon>
        <taxon>eudicotyledons</taxon>
        <taxon>Gunneridae</taxon>
        <taxon>Pentapetalae</taxon>
        <taxon>rosids</taxon>
        <taxon>malvids</taxon>
        <taxon>Malvales</taxon>
        <taxon>Malvaceae</taxon>
        <taxon>Malvoideae</taxon>
        <taxon>Gossypium</taxon>
    </lineage>
</organism>
<proteinExistence type="inferred from homology"/>
<keyword evidence="4" id="KW-0732">Signal</keyword>
<keyword evidence="7" id="KW-0443">Lipid metabolism</keyword>
<evidence type="ECO:0000256" key="1">
    <source>
        <dbReference type="ARBA" id="ARBA00004613"/>
    </source>
</evidence>
<comment type="similarity">
    <text evidence="2">Belongs to the 'GDSL' lipolytic enzyme family.</text>
</comment>
<reference evidence="8 9" key="1">
    <citation type="submission" date="2015-01" db="EMBL/GenBank/DDBJ databases">
        <title>Genome of allotetraploid Gossypium barbadense reveals genomic plasticity and fiber elongation in cotton evolution.</title>
        <authorList>
            <person name="Chen X."/>
            <person name="Liu X."/>
            <person name="Zhao B."/>
            <person name="Zheng H."/>
            <person name="Hu Y."/>
            <person name="Lu G."/>
            <person name="Yang C."/>
            <person name="Chen J."/>
            <person name="Shan C."/>
            <person name="Zhang L."/>
            <person name="Zhou Y."/>
            <person name="Wang L."/>
            <person name="Guo W."/>
            <person name="Bai Y."/>
            <person name="Ruan J."/>
            <person name="Shangguan X."/>
            <person name="Mao Y."/>
            <person name="Jiang J."/>
            <person name="Zhu Y."/>
            <person name="Lei J."/>
            <person name="Kang H."/>
            <person name="Chen S."/>
            <person name="He X."/>
            <person name="Wang R."/>
            <person name="Wang Y."/>
            <person name="Chen J."/>
            <person name="Wang L."/>
            <person name="Yu S."/>
            <person name="Wang B."/>
            <person name="Wei J."/>
            <person name="Song S."/>
            <person name="Lu X."/>
            <person name="Gao Z."/>
            <person name="Gu W."/>
            <person name="Deng X."/>
            <person name="Ma D."/>
            <person name="Wang S."/>
            <person name="Liang W."/>
            <person name="Fang L."/>
            <person name="Cai C."/>
            <person name="Zhu X."/>
            <person name="Zhou B."/>
            <person name="Zhang Y."/>
            <person name="Chen Z."/>
            <person name="Xu S."/>
            <person name="Zhu R."/>
            <person name="Wang S."/>
            <person name="Zhang T."/>
            <person name="Zhao G."/>
        </authorList>
    </citation>
    <scope>NUCLEOTIDE SEQUENCE [LARGE SCALE GENOMIC DNA]</scope>
    <source>
        <strain evidence="9">cv. Xinhai21</strain>
        <tissue evidence="8">Leaf</tissue>
    </source>
</reference>
<accession>A0A2P5YMH7</accession>
<dbReference type="InterPro" id="IPR036514">
    <property type="entry name" value="SGNH_hydro_sf"/>
</dbReference>
<dbReference type="Gene3D" id="3.40.50.1110">
    <property type="entry name" value="SGNH hydrolase"/>
    <property type="match status" value="1"/>
</dbReference>
<dbReference type="Proteomes" id="UP000239757">
    <property type="component" value="Unassembled WGS sequence"/>
</dbReference>
<evidence type="ECO:0000313" key="9">
    <source>
        <dbReference type="Proteomes" id="UP000239757"/>
    </source>
</evidence>
<dbReference type="OrthoDB" id="1600564at2759"/>
<dbReference type="AlphaFoldDB" id="A0A2P5YMH7"/>
<evidence type="ECO:0000256" key="5">
    <source>
        <dbReference type="ARBA" id="ARBA00022801"/>
    </source>
</evidence>
<dbReference type="EMBL" id="KZ662998">
    <property type="protein sequence ID" value="PPS16783.1"/>
    <property type="molecule type" value="Genomic_DNA"/>
</dbReference>
<keyword evidence="5" id="KW-0378">Hydrolase</keyword>
<evidence type="ECO:0000313" key="8">
    <source>
        <dbReference type="EMBL" id="PPS16783.1"/>
    </source>
</evidence>
<evidence type="ECO:0000256" key="6">
    <source>
        <dbReference type="ARBA" id="ARBA00022963"/>
    </source>
</evidence>
<evidence type="ECO:0000256" key="3">
    <source>
        <dbReference type="ARBA" id="ARBA00022525"/>
    </source>
</evidence>
<protein>
    <recommendedName>
        <fullName evidence="10">SGNH hydrolase-type esterase domain-containing protein</fullName>
    </recommendedName>
</protein>
<dbReference type="Pfam" id="PF00657">
    <property type="entry name" value="Lipase_GDSL"/>
    <property type="match status" value="1"/>
</dbReference>
<evidence type="ECO:0000256" key="2">
    <source>
        <dbReference type="ARBA" id="ARBA00008668"/>
    </source>
</evidence>
<dbReference type="InterPro" id="IPR001087">
    <property type="entry name" value="GDSL"/>
</dbReference>
<dbReference type="GO" id="GO:0016788">
    <property type="term" value="F:hydrolase activity, acting on ester bonds"/>
    <property type="evidence" value="ECO:0007669"/>
    <property type="project" value="InterPro"/>
</dbReference>
<gene>
    <name evidence="8" type="ORF">GOBAR_AA03788</name>
</gene>
<dbReference type="InterPro" id="IPR035669">
    <property type="entry name" value="SGNH_plant_lipase-like"/>
</dbReference>
<evidence type="ECO:0008006" key="10">
    <source>
        <dbReference type="Google" id="ProtNLM"/>
    </source>
</evidence>
<dbReference type="CDD" id="cd01837">
    <property type="entry name" value="SGNH_plant_lipase_like"/>
    <property type="match status" value="1"/>
</dbReference>
<name>A0A2P5YMH7_GOSBA</name>
<dbReference type="SUPFAM" id="SSF52266">
    <property type="entry name" value="SGNH hydrolase"/>
    <property type="match status" value="1"/>
</dbReference>
<dbReference type="GO" id="GO:0005576">
    <property type="term" value="C:extracellular region"/>
    <property type="evidence" value="ECO:0007669"/>
    <property type="project" value="UniProtKB-SubCell"/>
</dbReference>
<sequence length="375" mass="42029">MKQCINIDDFTESDINLDQMVEHVFGIPRVMFRISASLIFFLFNSMSAEKIPTIFIFGDSIVDVGNNNYINTLAKAMFPNGIDFCKNCLSGRFTNGRTRLGAKDFRPPYLAPNTAGDAVLRGVNYASSGSGILNDTGLIWGGRISLDEQISNFEETKARIVSIIGRRETKRLLKHQSLFIVVTGSNDFFLGKETISNGSLLSSKFESQLRKLYYLEARKIIVTNIPRFGCTPFERDKNPNAKGCIASFNEDISSYNKRLKRLLTDLTANLTASTFVYADIHAMLKDILQNYRSYGFENADDACCHKVGVHGGLLPCFSLSKICSNRTKYVFWDAFHLTEISNVIVASHMMDGGLKFMSPMNIRQLVYSSTVHPDD</sequence>
<comment type="subcellular location">
    <subcellularLocation>
        <location evidence="1">Secreted</location>
    </subcellularLocation>
</comment>
<evidence type="ECO:0000256" key="7">
    <source>
        <dbReference type="ARBA" id="ARBA00023098"/>
    </source>
</evidence>
<dbReference type="PANTHER" id="PTHR45650">
    <property type="entry name" value="GDSL-LIKE LIPASE/ACYLHYDROLASE-RELATED"/>
    <property type="match status" value="1"/>
</dbReference>
<dbReference type="PANTHER" id="PTHR45650:SF56">
    <property type="entry name" value="SGNH HYDROLASE-TYPE ESTERASE DOMAIN-CONTAINING PROTEIN-RELATED"/>
    <property type="match status" value="1"/>
</dbReference>